<dbReference type="PANTHER" id="PTHR47579:SF3">
    <property type="entry name" value="COMPLEX 1 LYR PROTEIN DOMAIN-CONTAINING PROTEIN"/>
    <property type="match status" value="1"/>
</dbReference>
<sequence>MPTLQGSLPPELANNVVRLYRECLRRATFIGKQVRLLSTICFSVAFNMSDSDTVAFAGIVFGMIVIHISTMPDKFENNNPLIIFLFVSVRKIWLFRTRLKVWYVNKPLFFFLFFVLQQHNTELVVGMVRQQFKKHMNETDPEKIHKLKDDAARGLINHMLFESEKLTGRKVSQRS</sequence>
<dbReference type="Proteomes" id="UP000712600">
    <property type="component" value="Unassembled WGS sequence"/>
</dbReference>
<name>A0A8S9PIT1_BRACR</name>
<organism evidence="1 2">
    <name type="scientific">Brassica cretica</name>
    <name type="common">Mustard</name>
    <dbReference type="NCBI Taxonomy" id="69181"/>
    <lineage>
        <taxon>Eukaryota</taxon>
        <taxon>Viridiplantae</taxon>
        <taxon>Streptophyta</taxon>
        <taxon>Embryophyta</taxon>
        <taxon>Tracheophyta</taxon>
        <taxon>Spermatophyta</taxon>
        <taxon>Magnoliopsida</taxon>
        <taxon>eudicotyledons</taxon>
        <taxon>Gunneridae</taxon>
        <taxon>Pentapetalae</taxon>
        <taxon>rosids</taxon>
        <taxon>malvids</taxon>
        <taxon>Brassicales</taxon>
        <taxon>Brassicaceae</taxon>
        <taxon>Brassiceae</taxon>
        <taxon>Brassica</taxon>
    </lineage>
</organism>
<protein>
    <submittedName>
        <fullName evidence="1">Uncharacterized protein</fullName>
    </submittedName>
</protein>
<gene>
    <name evidence="1" type="ORF">F2Q69_00003635</name>
</gene>
<dbReference type="EMBL" id="QGKX02001521">
    <property type="protein sequence ID" value="KAF3512703.1"/>
    <property type="molecule type" value="Genomic_DNA"/>
</dbReference>
<evidence type="ECO:0000313" key="2">
    <source>
        <dbReference type="Proteomes" id="UP000712600"/>
    </source>
</evidence>
<dbReference type="AlphaFoldDB" id="A0A8S9PIT1"/>
<accession>A0A8S9PIT1</accession>
<proteinExistence type="predicted"/>
<comment type="caution">
    <text evidence="1">The sequence shown here is derived from an EMBL/GenBank/DDBJ whole genome shotgun (WGS) entry which is preliminary data.</text>
</comment>
<dbReference type="PANTHER" id="PTHR47579">
    <property type="entry name" value="COMPLEX 1 LYR PROTEIN"/>
    <property type="match status" value="1"/>
</dbReference>
<evidence type="ECO:0000313" key="1">
    <source>
        <dbReference type="EMBL" id="KAF3512703.1"/>
    </source>
</evidence>
<dbReference type="CDD" id="cd20251">
    <property type="entry name" value="Complex1_LYR_SF"/>
    <property type="match status" value="1"/>
</dbReference>
<reference evidence="1" key="1">
    <citation type="submission" date="2019-12" db="EMBL/GenBank/DDBJ databases">
        <title>Genome sequencing and annotation of Brassica cretica.</title>
        <authorList>
            <person name="Studholme D.J."/>
            <person name="Sarris P."/>
        </authorList>
    </citation>
    <scope>NUCLEOTIDE SEQUENCE</scope>
    <source>
        <strain evidence="1">PFS-109/04</strain>
        <tissue evidence="1">Leaf</tissue>
    </source>
</reference>